<dbReference type="EMBL" id="AHFL01000006">
    <property type="protein sequence ID" value="EOO68961.1"/>
    <property type="molecule type" value="Genomic_DNA"/>
</dbReference>
<name>A0A9W5Q7C8_BACCE</name>
<organism evidence="1 2">
    <name type="scientific">Bacillus cereus VD196</name>
    <dbReference type="NCBI Taxonomy" id="1053243"/>
    <lineage>
        <taxon>Bacteria</taxon>
        <taxon>Bacillati</taxon>
        <taxon>Bacillota</taxon>
        <taxon>Bacilli</taxon>
        <taxon>Bacillales</taxon>
        <taxon>Bacillaceae</taxon>
        <taxon>Bacillus</taxon>
        <taxon>Bacillus cereus group</taxon>
    </lineage>
</organism>
<dbReference type="InterPro" id="IPR036280">
    <property type="entry name" value="Multihaem_cyt_sf"/>
</dbReference>
<dbReference type="AlphaFoldDB" id="A0A9W5Q7C8"/>
<reference evidence="1 2" key="1">
    <citation type="submission" date="2012-12" db="EMBL/GenBank/DDBJ databases">
        <title>The Genome Sequence of Bacillus cereus VD196.</title>
        <authorList>
            <consortium name="The Broad Institute Genome Sequencing Platform"/>
            <consortium name="The Broad Institute Genome Sequencing Center for Infectious Disease"/>
            <person name="Feldgarden M."/>
            <person name="Van der Auwera G.A."/>
            <person name="Mahillon J."/>
            <person name="Duprez V."/>
            <person name="Timmery S."/>
            <person name="Mattelet C."/>
            <person name="Dierick K."/>
            <person name="Sun M."/>
            <person name="Yu Z."/>
            <person name="Zhu L."/>
            <person name="Hu X."/>
            <person name="Shank E.B."/>
            <person name="Swiecicka I."/>
            <person name="Hansen B.M."/>
            <person name="Andrup L."/>
            <person name="Walker B."/>
            <person name="Young S.K."/>
            <person name="Zeng Q."/>
            <person name="Gargeya S."/>
            <person name="Fitzgerald M."/>
            <person name="Haas B."/>
            <person name="Abouelleil A."/>
            <person name="Alvarado L."/>
            <person name="Arachchi H.M."/>
            <person name="Berlin A.M."/>
            <person name="Chapman S.B."/>
            <person name="Dewar J."/>
            <person name="Goldberg J."/>
            <person name="Griggs A."/>
            <person name="Gujja S."/>
            <person name="Hansen M."/>
            <person name="Howarth C."/>
            <person name="Imamovic A."/>
            <person name="Larimer J."/>
            <person name="McCowan C."/>
            <person name="Murphy C."/>
            <person name="Neiman D."/>
            <person name="Pearson M."/>
            <person name="Priest M."/>
            <person name="Roberts A."/>
            <person name="Saif S."/>
            <person name="Shea T."/>
            <person name="Sisk P."/>
            <person name="Sykes S."/>
            <person name="Wortman J."/>
            <person name="Nusbaum C."/>
            <person name="Birren B."/>
        </authorList>
    </citation>
    <scope>NUCLEOTIDE SEQUENCE [LARGE SCALE GENOMIC DNA]</scope>
    <source>
        <strain evidence="1 2">VD196</strain>
    </source>
</reference>
<dbReference type="Proteomes" id="UP000014023">
    <property type="component" value="Unassembled WGS sequence"/>
</dbReference>
<evidence type="ECO:0000313" key="2">
    <source>
        <dbReference type="Proteomes" id="UP000014023"/>
    </source>
</evidence>
<dbReference type="SUPFAM" id="SSF48695">
    <property type="entry name" value="Multiheme cytochromes"/>
    <property type="match status" value="1"/>
</dbReference>
<gene>
    <name evidence="1" type="ORF">IKE_00895</name>
</gene>
<accession>A0A9W5Q7C8</accession>
<sequence length="48" mass="5884">MSRKKRIKRYFTKNKPLKVQPIKCIECHGPVDMNNWIEKLFETCWECI</sequence>
<proteinExistence type="predicted"/>
<evidence type="ECO:0000313" key="1">
    <source>
        <dbReference type="EMBL" id="EOO68961.1"/>
    </source>
</evidence>
<protein>
    <submittedName>
        <fullName evidence="1">Uncharacterized protein</fullName>
    </submittedName>
</protein>
<comment type="caution">
    <text evidence="1">The sequence shown here is derived from an EMBL/GenBank/DDBJ whole genome shotgun (WGS) entry which is preliminary data.</text>
</comment>